<protein>
    <submittedName>
        <fullName evidence="2">HD domain-containing protein</fullName>
    </submittedName>
</protein>
<dbReference type="SMART" id="SM00471">
    <property type="entry name" value="HDc"/>
    <property type="match status" value="1"/>
</dbReference>
<evidence type="ECO:0000259" key="1">
    <source>
        <dbReference type="PROSITE" id="PS51832"/>
    </source>
</evidence>
<proteinExistence type="predicted"/>
<dbReference type="CDD" id="cd00077">
    <property type="entry name" value="HDc"/>
    <property type="match status" value="1"/>
</dbReference>
<dbReference type="InterPro" id="IPR037522">
    <property type="entry name" value="HD_GYP_dom"/>
</dbReference>
<evidence type="ECO:0000313" key="3">
    <source>
        <dbReference type="Proteomes" id="UP000671862"/>
    </source>
</evidence>
<dbReference type="PANTHER" id="PTHR43155:SF2">
    <property type="entry name" value="CYCLIC DI-GMP PHOSPHODIESTERASE PA4108"/>
    <property type="match status" value="1"/>
</dbReference>
<keyword evidence="3" id="KW-1185">Reference proteome</keyword>
<dbReference type="PANTHER" id="PTHR43155">
    <property type="entry name" value="CYCLIC DI-GMP PHOSPHODIESTERASE PA4108-RELATED"/>
    <property type="match status" value="1"/>
</dbReference>
<dbReference type="Proteomes" id="UP000671862">
    <property type="component" value="Chromosome"/>
</dbReference>
<accession>A0ABX7S8Q9</accession>
<gene>
    <name evidence="2" type="ORF">JYK00_08010</name>
</gene>
<reference evidence="2 3" key="1">
    <citation type="submission" date="2021-03" db="EMBL/GenBank/DDBJ databases">
        <title>Thermosipho ferrireducens sp.nov., an anaerobic thermophilic iron-reducing bacterium isolated from a deep-sea hydrothermal sulfide deposits.</title>
        <authorList>
            <person name="Zeng X."/>
            <person name="Chen Y."/>
            <person name="Shao Z."/>
        </authorList>
    </citation>
    <scope>NUCLEOTIDE SEQUENCE [LARGE SCALE GENOMIC DNA]</scope>
    <source>
        <strain evidence="2 3">JL129W03</strain>
    </source>
</reference>
<dbReference type="EMBL" id="CP071446">
    <property type="protein sequence ID" value="QTA37666.1"/>
    <property type="molecule type" value="Genomic_DNA"/>
</dbReference>
<evidence type="ECO:0000313" key="2">
    <source>
        <dbReference type="EMBL" id="QTA37666.1"/>
    </source>
</evidence>
<organism evidence="2 3">
    <name type="scientific">Thermosipho ferrireducens</name>
    <dbReference type="NCBI Taxonomy" id="2571116"/>
    <lineage>
        <taxon>Bacteria</taxon>
        <taxon>Thermotogati</taxon>
        <taxon>Thermotogota</taxon>
        <taxon>Thermotogae</taxon>
        <taxon>Thermotogales</taxon>
        <taxon>Fervidobacteriaceae</taxon>
        <taxon>Thermosipho</taxon>
    </lineage>
</organism>
<dbReference type="RefSeq" id="WP_207566390.1">
    <property type="nucleotide sequence ID" value="NZ_CP071446.1"/>
</dbReference>
<sequence>MIRWKRIEYVKPGEVVSEDVYDPSGFVILIKGGTALREGDIVLLKKRGVSHVPIEIESLDLSNPEIPSAIKPEMYFEIVEEYSSLLEEAKQGVIKLEHIVKQAEKIVSGVLENIDKQILNIFTKDDLPLVRHGINTSIISTMIGYELGFDEESLVKISTAALLHDIGYLNDILKRDIELLSDPHPIRGASLLKSRLKYNDEILLAVLHHHERYDGRGFPRGLKEETIPIYARIVAVADAYDTIISKDLPGVAGNPYKAVKWIVHSAGHYYDPNIVSVFVKYVGIYPTGTKVILSNGKKGTVIKVGKGLFPYVLVEGKVVDVVKEGITIKEIVD</sequence>
<dbReference type="InterPro" id="IPR003607">
    <property type="entry name" value="HD/PDEase_dom"/>
</dbReference>
<dbReference type="PROSITE" id="PS51832">
    <property type="entry name" value="HD_GYP"/>
    <property type="match status" value="1"/>
</dbReference>
<dbReference type="SUPFAM" id="SSF109604">
    <property type="entry name" value="HD-domain/PDEase-like"/>
    <property type="match status" value="1"/>
</dbReference>
<feature type="domain" description="HD-GYP" evidence="1">
    <location>
        <begin position="107"/>
        <end position="294"/>
    </location>
</feature>
<name>A0ABX7S8Q9_9BACT</name>
<dbReference type="Gene3D" id="1.10.3210.10">
    <property type="entry name" value="Hypothetical protein af1432"/>
    <property type="match status" value="1"/>
</dbReference>
<dbReference type="Pfam" id="PF13487">
    <property type="entry name" value="HD_5"/>
    <property type="match status" value="1"/>
</dbReference>